<keyword evidence="1" id="KW-0472">Membrane</keyword>
<evidence type="ECO:0000256" key="1">
    <source>
        <dbReference type="SAM" id="Phobius"/>
    </source>
</evidence>
<feature type="transmembrane region" description="Helical" evidence="1">
    <location>
        <begin position="185"/>
        <end position="203"/>
    </location>
</feature>
<dbReference type="AlphaFoldDB" id="A0A1U9KQH4"/>
<feature type="transmembrane region" description="Helical" evidence="1">
    <location>
        <begin position="53"/>
        <end position="73"/>
    </location>
</feature>
<name>A0A1U9KQH4_9PROT</name>
<keyword evidence="3" id="KW-1185">Reference proteome</keyword>
<sequence length="334" mass="36225">MESINTRTPVLSLDSLLLRRVIASFVPKWFDRLLAAGVTVFLLAGIHTEMEKANLPAIIALGIFTGAIIARIARHYTSARLRFHETYGPLTAYMNPITRKNYTAAIHITTCGIMTVIATILDYRSAIPVLTGYISANLVPLPSKTRAPLSPPRQRRFRFPTFRNGIAQAIVILATTAALKSVSPPHILLPLFGIAAFLSLAHLSRMDHATIRFMAIAGLGCATTLRHHIHGLLGFATIMLPAAPCLLGAAGFAITGGLLTVSSITAVLTVFLHRLYNRRTCDALLTLILLAYVLTAAFFIASGPVGIVSILLLVTALLLTALHRIARTRTWRLP</sequence>
<evidence type="ECO:0000313" key="2">
    <source>
        <dbReference type="EMBL" id="AQS87980.1"/>
    </source>
</evidence>
<keyword evidence="1" id="KW-1133">Transmembrane helix</keyword>
<feature type="transmembrane region" description="Helical" evidence="1">
    <location>
        <begin position="246"/>
        <end position="271"/>
    </location>
</feature>
<keyword evidence="1" id="KW-0812">Transmembrane</keyword>
<protein>
    <submittedName>
        <fullName evidence="2">Uncharacterized protein</fullName>
    </submittedName>
</protein>
<reference evidence="2 3" key="1">
    <citation type="submission" date="2016-03" db="EMBL/GenBank/DDBJ databases">
        <title>Acetic acid bacteria sequencing.</title>
        <authorList>
            <person name="Brandt J."/>
            <person name="Jakob F."/>
            <person name="Vogel R.F."/>
        </authorList>
    </citation>
    <scope>NUCLEOTIDE SEQUENCE [LARGE SCALE GENOMIC DNA]</scope>
    <source>
        <strain evidence="2 3">NBRC 101099</strain>
    </source>
</reference>
<dbReference type="EMBL" id="CP014691">
    <property type="protein sequence ID" value="AQS87980.1"/>
    <property type="molecule type" value="Genomic_DNA"/>
</dbReference>
<gene>
    <name evidence="2" type="ORF">A0U93_08525</name>
</gene>
<accession>A0A1U9KQH4</accession>
<dbReference type="Proteomes" id="UP000188604">
    <property type="component" value="Chromosome"/>
</dbReference>
<proteinExistence type="predicted"/>
<dbReference type="KEGG" id="nch:A0U93_08525"/>
<dbReference type="STRING" id="320497.A0U93_08525"/>
<feature type="transmembrane region" description="Helical" evidence="1">
    <location>
        <begin position="283"/>
        <end position="301"/>
    </location>
</feature>
<feature type="transmembrane region" description="Helical" evidence="1">
    <location>
        <begin position="29"/>
        <end position="47"/>
    </location>
</feature>
<evidence type="ECO:0000313" key="3">
    <source>
        <dbReference type="Proteomes" id="UP000188604"/>
    </source>
</evidence>
<feature type="transmembrane region" description="Helical" evidence="1">
    <location>
        <begin position="307"/>
        <end position="326"/>
    </location>
</feature>
<organism evidence="2 3">
    <name type="scientific">Neoasaia chiangmaiensis</name>
    <dbReference type="NCBI Taxonomy" id="320497"/>
    <lineage>
        <taxon>Bacteria</taxon>
        <taxon>Pseudomonadati</taxon>
        <taxon>Pseudomonadota</taxon>
        <taxon>Alphaproteobacteria</taxon>
        <taxon>Acetobacterales</taxon>
        <taxon>Acetobacteraceae</taxon>
        <taxon>Neoasaia</taxon>
    </lineage>
</organism>